<keyword evidence="3" id="KW-1185">Reference proteome</keyword>
<evidence type="ECO:0000259" key="1">
    <source>
        <dbReference type="PROSITE" id="PS51186"/>
    </source>
</evidence>
<reference evidence="3" key="1">
    <citation type="journal article" date="2019" name="Int. J. Syst. Evol. Microbiol.">
        <title>The Global Catalogue of Microorganisms (GCM) 10K type strain sequencing project: providing services to taxonomists for standard genome sequencing and annotation.</title>
        <authorList>
            <consortium name="The Broad Institute Genomics Platform"/>
            <consortium name="The Broad Institute Genome Sequencing Center for Infectious Disease"/>
            <person name="Wu L."/>
            <person name="Ma J."/>
        </authorList>
    </citation>
    <scope>NUCLEOTIDE SEQUENCE [LARGE SCALE GENOMIC DNA]</scope>
    <source>
        <strain evidence="3">JCM 18409</strain>
    </source>
</reference>
<dbReference type="SUPFAM" id="SSF55729">
    <property type="entry name" value="Acyl-CoA N-acyltransferases (Nat)"/>
    <property type="match status" value="1"/>
</dbReference>
<dbReference type="InterPro" id="IPR053144">
    <property type="entry name" value="Acetyltransferase_Butenolide"/>
</dbReference>
<dbReference type="EMBL" id="BAABKB010000031">
    <property type="protein sequence ID" value="GAA5029156.1"/>
    <property type="molecule type" value="Genomic_DNA"/>
</dbReference>
<feature type="domain" description="N-acetyltransferase" evidence="1">
    <location>
        <begin position="119"/>
        <end position="269"/>
    </location>
</feature>
<accession>A0ABP9JFQ4</accession>
<evidence type="ECO:0000313" key="3">
    <source>
        <dbReference type="Proteomes" id="UP001501759"/>
    </source>
</evidence>
<dbReference type="InterPro" id="IPR016181">
    <property type="entry name" value="Acyl_CoA_acyltransferase"/>
</dbReference>
<dbReference type="PANTHER" id="PTHR43233">
    <property type="entry name" value="FAMILY N-ACETYLTRANSFERASE, PUTATIVE (AFU_ORTHOLOGUE AFUA_6G03350)-RELATED"/>
    <property type="match status" value="1"/>
</dbReference>
<sequence>MSSKGASGLTGKVPGEKTRVEAEGFQIALCLQEVGRTGAVGEGTDGLAPLAQRLDERSGSLSERAAAVPDRSRAGLDEWFPGAVQERLPEQPTPPNEGTLRVRNTLPMSSLTSPISQPITIRRAVARDAKRLTRLVRGSGAYKGKYASAVAGYRVGPDYIEAHRAYVAVGSDEYGGRVLGFYSLVLAPPELDLLFVADEAQGRGIGRLLVAHMHSEARAAGLERVMVVSHLPAADFYHRVGAVRIGTALANPPAVPWDRPEFEFRIPPE</sequence>
<dbReference type="Gene3D" id="3.40.630.30">
    <property type="match status" value="1"/>
</dbReference>
<dbReference type="Pfam" id="PF00583">
    <property type="entry name" value="Acetyltransf_1"/>
    <property type="match status" value="1"/>
</dbReference>
<dbReference type="Proteomes" id="UP001501759">
    <property type="component" value="Unassembled WGS sequence"/>
</dbReference>
<dbReference type="CDD" id="cd04301">
    <property type="entry name" value="NAT_SF"/>
    <property type="match status" value="1"/>
</dbReference>
<dbReference type="PROSITE" id="PS51186">
    <property type="entry name" value="GNAT"/>
    <property type="match status" value="1"/>
</dbReference>
<evidence type="ECO:0000313" key="2">
    <source>
        <dbReference type="EMBL" id="GAA5029156.1"/>
    </source>
</evidence>
<name>A0ABP9JFQ4_9ACTN</name>
<dbReference type="InterPro" id="IPR000182">
    <property type="entry name" value="GNAT_dom"/>
</dbReference>
<protein>
    <recommendedName>
        <fullName evidence="1">N-acetyltransferase domain-containing protein</fullName>
    </recommendedName>
</protein>
<organism evidence="2 3">
    <name type="scientific">Streptomyces siamensis</name>
    <dbReference type="NCBI Taxonomy" id="1274986"/>
    <lineage>
        <taxon>Bacteria</taxon>
        <taxon>Bacillati</taxon>
        <taxon>Actinomycetota</taxon>
        <taxon>Actinomycetes</taxon>
        <taxon>Kitasatosporales</taxon>
        <taxon>Streptomycetaceae</taxon>
        <taxon>Streptomyces</taxon>
    </lineage>
</organism>
<proteinExistence type="predicted"/>
<comment type="caution">
    <text evidence="2">The sequence shown here is derived from an EMBL/GenBank/DDBJ whole genome shotgun (WGS) entry which is preliminary data.</text>
</comment>
<gene>
    <name evidence="2" type="ORF">GCM10023335_67880</name>
</gene>
<dbReference type="PANTHER" id="PTHR43233:SF1">
    <property type="entry name" value="FAMILY N-ACETYLTRANSFERASE, PUTATIVE (AFU_ORTHOLOGUE AFUA_6G03350)-RELATED"/>
    <property type="match status" value="1"/>
</dbReference>